<dbReference type="PROSITE" id="PS50928">
    <property type="entry name" value="ABC_TM1"/>
    <property type="match status" value="1"/>
</dbReference>
<dbReference type="Gene3D" id="3.40.50.300">
    <property type="entry name" value="P-loop containing nucleotide triphosphate hydrolases"/>
    <property type="match status" value="1"/>
</dbReference>
<dbReference type="PANTHER" id="PTHR43297:SF2">
    <property type="entry name" value="DIPEPTIDE TRANSPORT ATP-BINDING PROTEIN DPPD"/>
    <property type="match status" value="1"/>
</dbReference>
<evidence type="ECO:0000256" key="4">
    <source>
        <dbReference type="ARBA" id="ARBA00022448"/>
    </source>
</evidence>
<dbReference type="PROSITE" id="PS50893">
    <property type="entry name" value="ABC_TRANSPORTER_2"/>
    <property type="match status" value="1"/>
</dbReference>
<evidence type="ECO:0000259" key="13">
    <source>
        <dbReference type="PROSITE" id="PS50928"/>
    </source>
</evidence>
<dbReference type="PROSITE" id="PS00211">
    <property type="entry name" value="ABC_TRANSPORTER_1"/>
    <property type="match status" value="1"/>
</dbReference>
<dbReference type="InterPro" id="IPR035906">
    <property type="entry name" value="MetI-like_sf"/>
</dbReference>
<dbReference type="PANTHER" id="PTHR43297">
    <property type="entry name" value="OLIGOPEPTIDE TRANSPORT ATP-BINDING PROTEIN APPD"/>
    <property type="match status" value="1"/>
</dbReference>
<evidence type="ECO:0000256" key="5">
    <source>
        <dbReference type="ARBA" id="ARBA00022475"/>
    </source>
</evidence>
<keyword evidence="8" id="KW-0067">ATP-binding</keyword>
<proteinExistence type="inferred from homology"/>
<comment type="similarity">
    <text evidence="11">Belongs to the binding-protein-dependent transport system permease family.</text>
</comment>
<dbReference type="Proteomes" id="UP001183176">
    <property type="component" value="Unassembled WGS sequence"/>
</dbReference>
<keyword evidence="9 11" id="KW-1133">Transmembrane helix</keyword>
<protein>
    <submittedName>
        <fullName evidence="14">Dipeptide/oligopeptide/nickel ABC transporter permease/ATP-binding protein</fullName>
    </submittedName>
</protein>
<keyword evidence="10 11" id="KW-0472">Membrane</keyword>
<dbReference type="Pfam" id="PF00528">
    <property type="entry name" value="BPD_transp_1"/>
    <property type="match status" value="1"/>
</dbReference>
<comment type="similarity">
    <text evidence="3">Belongs to the ABC transporter superfamily.</text>
</comment>
<evidence type="ECO:0000256" key="3">
    <source>
        <dbReference type="ARBA" id="ARBA00005417"/>
    </source>
</evidence>
<evidence type="ECO:0000313" key="15">
    <source>
        <dbReference type="Proteomes" id="UP001183176"/>
    </source>
</evidence>
<evidence type="ECO:0000256" key="11">
    <source>
        <dbReference type="RuleBase" id="RU363032"/>
    </source>
</evidence>
<keyword evidence="5" id="KW-1003">Cell membrane</keyword>
<evidence type="ECO:0000256" key="6">
    <source>
        <dbReference type="ARBA" id="ARBA00022692"/>
    </source>
</evidence>
<evidence type="ECO:0000256" key="9">
    <source>
        <dbReference type="ARBA" id="ARBA00022989"/>
    </source>
</evidence>
<feature type="transmembrane region" description="Helical" evidence="11">
    <location>
        <begin position="96"/>
        <end position="122"/>
    </location>
</feature>
<dbReference type="SUPFAM" id="SSF161098">
    <property type="entry name" value="MetI-like"/>
    <property type="match status" value="1"/>
</dbReference>
<dbReference type="SMART" id="SM00382">
    <property type="entry name" value="AAA"/>
    <property type="match status" value="1"/>
</dbReference>
<evidence type="ECO:0000256" key="7">
    <source>
        <dbReference type="ARBA" id="ARBA00022741"/>
    </source>
</evidence>
<evidence type="ECO:0000256" key="2">
    <source>
        <dbReference type="ARBA" id="ARBA00004202"/>
    </source>
</evidence>
<keyword evidence="7" id="KW-0547">Nucleotide-binding</keyword>
<keyword evidence="15" id="KW-1185">Reference proteome</keyword>
<feature type="transmembrane region" description="Helical" evidence="11">
    <location>
        <begin position="215"/>
        <end position="238"/>
    </location>
</feature>
<evidence type="ECO:0000259" key="12">
    <source>
        <dbReference type="PROSITE" id="PS50893"/>
    </source>
</evidence>
<dbReference type="CDD" id="cd06261">
    <property type="entry name" value="TM_PBP2"/>
    <property type="match status" value="1"/>
</dbReference>
<sequence length="672" mass="70706">MAEMMTPTAQPSSADPRPRRRRGRWLAVLHTPVGASAGVLLVGVLLLAILAPLFWTHQANAVDTNHVLEGTSSAHWVGTDNLGRDLFFRVLVATRLSIGLALLATAIAVVVGLILGTAPLLVGRRAGRLVTAVVNIAVAFPGLLLALFFAVIFGIGRTGAVLAIGFAGAPTFARLSQTLAAGIAERDFVAAARIAGVNRVRLLLRHVLPNIGEPLVVNATIGAGGALLSFAGLSFLGLGVQAPSYDWGRLLQDGLSGIYLHPAAALAPGVAIVVAGLTFNLFGESVAKGIGLTGTIGRIPLLSAGTDAEQPAAATPDEGIPAQDREEAPNAVLAVENLSVTFPGADGPVRPVRAVSFAVRRGEAVGVVGESGSGKSLTALAVARLIEEPGHVAADRLEFLGTDLLAGTARAHRQLLGTSFAMVFQDPMTSFNPTRRIGHQLAEVARQHQGMTRQQALARAVDRLRAVRVPAAERRVRQYPHEFSGGMRQRAMIGMGLMGDPALIIADEPTTALDVTVQRQVLELLQSIRAADNVALLLISHDVAVVRQVCDRVLVMYAGRIVEDVPAAELSTAARHPYTRALVAAVPDMHVDLNRPLPVIPGRPVDPAHQPVGCPYAPRCPLAGERCIREDPALVADEAGRRVACWHAGEPIPDDWQEKAMARDIIGAGEPS</sequence>
<dbReference type="NCBIfam" id="TIGR01727">
    <property type="entry name" value="oligo_HPY"/>
    <property type="match status" value="1"/>
</dbReference>
<comment type="subcellular location">
    <subcellularLocation>
        <location evidence="11">Cell membrane</location>
        <topology evidence="11">Multi-pass membrane protein</topology>
    </subcellularLocation>
    <subcellularLocation>
        <location evidence="2">Cell membrane</location>
        <topology evidence="2">Peripheral membrane protein</topology>
    </subcellularLocation>
    <subcellularLocation>
        <location evidence="1">Membrane</location>
        <topology evidence="1">Multi-pass membrane protein</topology>
    </subcellularLocation>
</comment>
<keyword evidence="4 11" id="KW-0813">Transport</keyword>
<accession>A0ABU2JDM3</accession>
<comment type="caution">
    <text evidence="14">The sequence shown here is derived from an EMBL/GenBank/DDBJ whole genome shotgun (WGS) entry which is preliminary data.</text>
</comment>
<dbReference type="EMBL" id="JAVREH010000028">
    <property type="protein sequence ID" value="MDT0263086.1"/>
    <property type="molecule type" value="Genomic_DNA"/>
</dbReference>
<evidence type="ECO:0000313" key="14">
    <source>
        <dbReference type="EMBL" id="MDT0263086.1"/>
    </source>
</evidence>
<feature type="transmembrane region" description="Helical" evidence="11">
    <location>
        <begin position="25"/>
        <end position="55"/>
    </location>
</feature>
<evidence type="ECO:0000256" key="8">
    <source>
        <dbReference type="ARBA" id="ARBA00022840"/>
    </source>
</evidence>
<dbReference type="CDD" id="cd03257">
    <property type="entry name" value="ABC_NikE_OppD_transporters"/>
    <property type="match status" value="1"/>
</dbReference>
<dbReference type="SUPFAM" id="SSF52540">
    <property type="entry name" value="P-loop containing nucleoside triphosphate hydrolases"/>
    <property type="match status" value="1"/>
</dbReference>
<dbReference type="InterPro" id="IPR000515">
    <property type="entry name" value="MetI-like"/>
</dbReference>
<dbReference type="InterPro" id="IPR003593">
    <property type="entry name" value="AAA+_ATPase"/>
</dbReference>
<dbReference type="InterPro" id="IPR017871">
    <property type="entry name" value="ABC_transporter-like_CS"/>
</dbReference>
<gene>
    <name evidence="14" type="ORF">RM423_16980</name>
</gene>
<feature type="domain" description="ABC transporter" evidence="12">
    <location>
        <begin position="333"/>
        <end position="583"/>
    </location>
</feature>
<evidence type="ECO:0000256" key="10">
    <source>
        <dbReference type="ARBA" id="ARBA00023136"/>
    </source>
</evidence>
<reference evidence="15" key="1">
    <citation type="submission" date="2023-07" db="EMBL/GenBank/DDBJ databases">
        <title>30 novel species of actinomycetes from the DSMZ collection.</title>
        <authorList>
            <person name="Nouioui I."/>
        </authorList>
    </citation>
    <scope>NUCLEOTIDE SEQUENCE [LARGE SCALE GENOMIC DNA]</scope>
    <source>
        <strain evidence="15">DSM 44399</strain>
    </source>
</reference>
<dbReference type="Gene3D" id="1.10.3720.10">
    <property type="entry name" value="MetI-like"/>
    <property type="match status" value="1"/>
</dbReference>
<feature type="domain" description="ABC transmembrane type-1" evidence="13">
    <location>
        <begin position="94"/>
        <end position="283"/>
    </location>
</feature>
<dbReference type="InterPro" id="IPR050388">
    <property type="entry name" value="ABC_Ni/Peptide_Import"/>
</dbReference>
<keyword evidence="6 11" id="KW-0812">Transmembrane</keyword>
<dbReference type="Pfam" id="PF00005">
    <property type="entry name" value="ABC_tran"/>
    <property type="match status" value="1"/>
</dbReference>
<dbReference type="InterPro" id="IPR027417">
    <property type="entry name" value="P-loop_NTPase"/>
</dbReference>
<feature type="transmembrane region" description="Helical" evidence="11">
    <location>
        <begin position="258"/>
        <end position="282"/>
    </location>
</feature>
<dbReference type="InterPro" id="IPR003439">
    <property type="entry name" value="ABC_transporter-like_ATP-bd"/>
</dbReference>
<organism evidence="14 15">
    <name type="scientific">Jatrophihabitans lederbergiae</name>
    <dbReference type="NCBI Taxonomy" id="3075547"/>
    <lineage>
        <taxon>Bacteria</taxon>
        <taxon>Bacillati</taxon>
        <taxon>Actinomycetota</taxon>
        <taxon>Actinomycetes</taxon>
        <taxon>Jatrophihabitantales</taxon>
        <taxon>Jatrophihabitantaceae</taxon>
        <taxon>Jatrophihabitans</taxon>
    </lineage>
</organism>
<name>A0ABU2JDM3_9ACTN</name>
<evidence type="ECO:0000256" key="1">
    <source>
        <dbReference type="ARBA" id="ARBA00004141"/>
    </source>
</evidence>
<feature type="transmembrane region" description="Helical" evidence="11">
    <location>
        <begin position="129"/>
        <end position="153"/>
    </location>
</feature>
<dbReference type="Pfam" id="PF08352">
    <property type="entry name" value="oligo_HPY"/>
    <property type="match status" value="1"/>
</dbReference>
<dbReference type="InterPro" id="IPR013563">
    <property type="entry name" value="Oligopep_ABC_C"/>
</dbReference>